<evidence type="ECO:0000313" key="2">
    <source>
        <dbReference type="EMBL" id="XDI07478.1"/>
    </source>
</evidence>
<feature type="transmembrane region" description="Helical" evidence="1">
    <location>
        <begin position="95"/>
        <end position="118"/>
    </location>
</feature>
<accession>A0AB39BM21</accession>
<protein>
    <submittedName>
        <fullName evidence="2">DUF3054 domain-containing protein</fullName>
    </submittedName>
</protein>
<keyword evidence="1" id="KW-0472">Membrane</keyword>
<organism evidence="2">
    <name type="scientific">Herbiconiux sp. A18JL235</name>
    <dbReference type="NCBI Taxonomy" id="3152363"/>
    <lineage>
        <taxon>Bacteria</taxon>
        <taxon>Bacillati</taxon>
        <taxon>Actinomycetota</taxon>
        <taxon>Actinomycetes</taxon>
        <taxon>Micrococcales</taxon>
        <taxon>Microbacteriaceae</taxon>
        <taxon>Herbiconiux</taxon>
    </lineage>
</organism>
<proteinExistence type="predicted"/>
<name>A0AB39BM21_9MICO</name>
<dbReference type="AlphaFoldDB" id="A0AB39BM21"/>
<feature type="transmembrane region" description="Helical" evidence="1">
    <location>
        <begin position="7"/>
        <end position="24"/>
    </location>
</feature>
<dbReference type="EMBL" id="CP162511">
    <property type="protein sequence ID" value="XDI07478.1"/>
    <property type="molecule type" value="Genomic_DNA"/>
</dbReference>
<feature type="transmembrane region" description="Helical" evidence="1">
    <location>
        <begin position="36"/>
        <end position="56"/>
    </location>
</feature>
<dbReference type="Pfam" id="PF11255">
    <property type="entry name" value="DUF3054"/>
    <property type="match status" value="1"/>
</dbReference>
<dbReference type="RefSeq" id="WP_368499843.1">
    <property type="nucleotide sequence ID" value="NZ_CP162511.1"/>
</dbReference>
<reference evidence="2" key="1">
    <citation type="submission" date="2024-05" db="EMBL/GenBank/DDBJ databases">
        <title>Herbiconiux sp. A18JL235.</title>
        <authorList>
            <person name="Zhang G."/>
        </authorList>
    </citation>
    <scope>NUCLEOTIDE SEQUENCE</scope>
    <source>
        <strain evidence="2">A18JL235</strain>
    </source>
</reference>
<dbReference type="InterPro" id="IPR021414">
    <property type="entry name" value="DUF3054"/>
</dbReference>
<feature type="transmembrane region" description="Helical" evidence="1">
    <location>
        <begin position="63"/>
        <end position="83"/>
    </location>
</feature>
<gene>
    <name evidence="2" type="ORF">ABFY20_01225</name>
</gene>
<keyword evidence="1" id="KW-0812">Transmembrane</keyword>
<evidence type="ECO:0000256" key="1">
    <source>
        <dbReference type="SAM" id="Phobius"/>
    </source>
</evidence>
<sequence length="139" mass="14552">MTKSGTIALAAAVDVALVLLFVAIGRRSHDEDGALLGFLITAWPFLAGAAVGWLASLAWRRPLAVAPTGVVVWAAAVALGMVFRMLTGQGVQLSFVIVTALVLAAFLVGWRAAALLVARIRRHRGRRETAGAAVVIGRN</sequence>
<keyword evidence="1" id="KW-1133">Transmembrane helix</keyword>